<comment type="similarity">
    <text evidence="1 2">Belongs to the UPF0250 family.</text>
</comment>
<name>A0A078MLB8_9PSED</name>
<protein>
    <recommendedName>
        <fullName evidence="2">UPF0250 protein BN1049_02560</fullName>
    </recommendedName>
</protein>
<dbReference type="AlphaFoldDB" id="A0A078MLB8"/>
<evidence type="ECO:0000256" key="1">
    <source>
        <dbReference type="ARBA" id="ARBA00008460"/>
    </source>
</evidence>
<dbReference type="EMBL" id="LK391969">
    <property type="protein sequence ID" value="CEF27607.1"/>
    <property type="molecule type" value="Genomic_DNA"/>
</dbReference>
<dbReference type="InterPro" id="IPR007454">
    <property type="entry name" value="UPF0250_YbeD-like"/>
</dbReference>
<gene>
    <name evidence="3" type="primary">ybeD</name>
    <name evidence="3" type="ORF">BN1049_02560</name>
</gene>
<reference evidence="3" key="1">
    <citation type="submission" date="2014-07" db="EMBL/GenBank/DDBJ databases">
        <authorList>
            <person name="Urmite Genomes Urmite Genomes"/>
        </authorList>
    </citation>
    <scope>NUCLEOTIDE SEQUENCE</scope>
    <source>
        <strain evidence="3">12M76_air</strain>
    </source>
</reference>
<dbReference type="OrthoDB" id="9793424at2"/>
<dbReference type="Gene3D" id="3.30.70.260">
    <property type="match status" value="1"/>
</dbReference>
<dbReference type="Pfam" id="PF04359">
    <property type="entry name" value="DUF493"/>
    <property type="match status" value="1"/>
</dbReference>
<dbReference type="PANTHER" id="PTHR38036">
    <property type="entry name" value="UPF0250 PROTEIN YBED"/>
    <property type="match status" value="1"/>
</dbReference>
<dbReference type="SUPFAM" id="SSF117991">
    <property type="entry name" value="YbeD/HP0495-like"/>
    <property type="match status" value="1"/>
</dbReference>
<organism evidence="3">
    <name type="scientific">Pseudomonas saudimassiliensis</name>
    <dbReference type="NCBI Taxonomy" id="1461581"/>
    <lineage>
        <taxon>Bacteria</taxon>
        <taxon>Pseudomonadati</taxon>
        <taxon>Pseudomonadota</taxon>
        <taxon>Gammaproteobacteria</taxon>
        <taxon>Pseudomonadales</taxon>
        <taxon>Pseudomonadaceae</taxon>
        <taxon>Pseudomonas</taxon>
    </lineage>
</organism>
<dbReference type="EMBL" id="LM997413">
    <property type="protein sequence ID" value="CEA06182.1"/>
    <property type="molecule type" value="Genomic_DNA"/>
</dbReference>
<dbReference type="HAMAP" id="MF_00659">
    <property type="entry name" value="UPF0250"/>
    <property type="match status" value="1"/>
</dbReference>
<dbReference type="RefSeq" id="WP_044500448.1">
    <property type="nucleotide sequence ID" value="NZ_LK391969.1"/>
</dbReference>
<accession>A0A078MLB8</accession>
<dbReference type="PATRIC" id="fig|1461581.3.peg.2524"/>
<dbReference type="GO" id="GO:0005829">
    <property type="term" value="C:cytosol"/>
    <property type="evidence" value="ECO:0007669"/>
    <property type="project" value="TreeGrafter"/>
</dbReference>
<dbReference type="PANTHER" id="PTHR38036:SF1">
    <property type="entry name" value="UPF0250 PROTEIN YBED"/>
    <property type="match status" value="1"/>
</dbReference>
<evidence type="ECO:0000256" key="2">
    <source>
        <dbReference type="HAMAP-Rule" id="MF_00659"/>
    </source>
</evidence>
<sequence length="91" mass="10005">MSDKTPDAPKIEFPCQYPIKIICSAGDGVVERVLAVVRQHDPALDASKLVVQDSKNGRFQSLRLVMTAAGEEQLQQLHLDLKATGHVHMVL</sequence>
<dbReference type="InterPro" id="IPR027471">
    <property type="entry name" value="YbeD-like_sf"/>
</dbReference>
<proteinExistence type="inferred from homology"/>
<evidence type="ECO:0000313" key="3">
    <source>
        <dbReference type="EMBL" id="CEA06182.1"/>
    </source>
</evidence>